<dbReference type="InterPro" id="IPR022385">
    <property type="entry name" value="Rhs_assc_core"/>
</dbReference>
<dbReference type="RefSeq" id="WP_184256725.1">
    <property type="nucleotide sequence ID" value="NZ_JACHIO010000012.1"/>
</dbReference>
<reference evidence="1 2" key="1">
    <citation type="submission" date="2020-08" db="EMBL/GenBank/DDBJ databases">
        <title>Genomic Encyclopedia of Type Strains, Phase IV (KMG-V): Genome sequencing to study the core and pangenomes of soil and plant-associated prokaryotes.</title>
        <authorList>
            <person name="Whitman W."/>
        </authorList>
    </citation>
    <scope>NUCLEOTIDE SEQUENCE [LARGE SCALE GENOMIC DNA]</scope>
    <source>
        <strain evidence="1 2">X5P3</strain>
    </source>
</reference>
<dbReference type="Gene3D" id="2.180.10.10">
    <property type="entry name" value="RHS repeat-associated core"/>
    <property type="match status" value="1"/>
</dbReference>
<dbReference type="EMBL" id="JACHIO010000012">
    <property type="protein sequence ID" value="MBB5064654.1"/>
    <property type="molecule type" value="Genomic_DNA"/>
</dbReference>
<gene>
    <name evidence="1" type="ORF">HDF15_003014</name>
</gene>
<comment type="caution">
    <text evidence="1">The sequence shown here is derived from an EMBL/GenBank/DDBJ whole genome shotgun (WGS) entry which is preliminary data.</text>
</comment>
<dbReference type="PANTHER" id="PTHR32305:SF17">
    <property type="entry name" value="TRNA NUCLEASE WAPA"/>
    <property type="match status" value="1"/>
</dbReference>
<dbReference type="PANTHER" id="PTHR32305">
    <property type="match status" value="1"/>
</dbReference>
<name>A0A7W8EAM3_9BACT</name>
<organism evidence="1 2">
    <name type="scientific">Granulicella mallensis</name>
    <dbReference type="NCBI Taxonomy" id="940614"/>
    <lineage>
        <taxon>Bacteria</taxon>
        <taxon>Pseudomonadati</taxon>
        <taxon>Acidobacteriota</taxon>
        <taxon>Terriglobia</taxon>
        <taxon>Terriglobales</taxon>
        <taxon>Acidobacteriaceae</taxon>
        <taxon>Granulicella</taxon>
    </lineage>
</organism>
<dbReference type="NCBIfam" id="TIGR03696">
    <property type="entry name" value="Rhs_assc_core"/>
    <property type="match status" value="1"/>
</dbReference>
<dbReference type="AlphaFoldDB" id="A0A7W8EAM3"/>
<sequence length="206" mass="22063">MVRPSLRNPSQAVFSEAALTGKERDTESGLDYFGARYYASSMGRWISPDWAAKAEPVPYAKLDNPQSLNLYSYVLNNPLSKANPDGHCVEDFCIVEGAAVVAFAESPAGQQLEAEAEEVAERYSGQIEAGLSRAGSWAGAQLAKTGNFLEEQAQNFSGTPKNTERILQGEANGANYRVPDLMVKVGEKTAAIGEVKIPLSLGTASN</sequence>
<accession>A0A7W8EAM3</accession>
<protein>
    <submittedName>
        <fullName evidence="1">RHS repeat-associated protein</fullName>
    </submittedName>
</protein>
<dbReference type="Proteomes" id="UP000584867">
    <property type="component" value="Unassembled WGS sequence"/>
</dbReference>
<evidence type="ECO:0000313" key="1">
    <source>
        <dbReference type="EMBL" id="MBB5064654.1"/>
    </source>
</evidence>
<dbReference type="InterPro" id="IPR050708">
    <property type="entry name" value="T6SS_VgrG/RHS"/>
</dbReference>
<proteinExistence type="predicted"/>
<evidence type="ECO:0000313" key="2">
    <source>
        <dbReference type="Proteomes" id="UP000584867"/>
    </source>
</evidence>